<dbReference type="GO" id="GO:0060320">
    <property type="term" value="P:rejection of self pollen"/>
    <property type="evidence" value="ECO:0007669"/>
    <property type="project" value="UniProtKB-KW"/>
</dbReference>
<comment type="similarity">
    <text evidence="2 6">Belongs to the plant self-incompatibility (S1) protein family.</text>
</comment>
<dbReference type="EMBL" id="CACSLK010031655">
    <property type="protein sequence ID" value="CAA0839959.1"/>
    <property type="molecule type" value="Genomic_DNA"/>
</dbReference>
<accession>A0A9N7NX32</accession>
<comment type="subcellular location">
    <subcellularLocation>
        <location evidence="1 6">Secreted</location>
    </subcellularLocation>
</comment>
<dbReference type="OrthoDB" id="1933876at2759"/>
<protein>
    <recommendedName>
        <fullName evidence="6">S-protein homolog</fullName>
    </recommendedName>
</protein>
<organism evidence="7 8">
    <name type="scientific">Striga hermonthica</name>
    <name type="common">Purple witchweed</name>
    <name type="synonym">Buchnera hermonthica</name>
    <dbReference type="NCBI Taxonomy" id="68872"/>
    <lineage>
        <taxon>Eukaryota</taxon>
        <taxon>Viridiplantae</taxon>
        <taxon>Streptophyta</taxon>
        <taxon>Embryophyta</taxon>
        <taxon>Tracheophyta</taxon>
        <taxon>Spermatophyta</taxon>
        <taxon>Magnoliopsida</taxon>
        <taxon>eudicotyledons</taxon>
        <taxon>Gunneridae</taxon>
        <taxon>Pentapetalae</taxon>
        <taxon>asterids</taxon>
        <taxon>lamiids</taxon>
        <taxon>Lamiales</taxon>
        <taxon>Orobanchaceae</taxon>
        <taxon>Buchnereae</taxon>
        <taxon>Striga</taxon>
    </lineage>
</organism>
<sequence length="160" mass="18607">MDARVSTGVMFIMLVSLSMSLQQAHGVVTKTLIRPGQKTFYGYLKKIRMRIYNNLGNNNTLSIHCKSKDDDLGEHEVNDGDSYAWKFRNNFWGRTLFFCGMEWAKNSGVFDIYVENRDSDRCRDCIWRVTEDGVRGYNKEGGAEQIWFRWLPKPPAQDPH</sequence>
<dbReference type="InterPro" id="IPR010264">
    <property type="entry name" value="Self-incomp_S1"/>
</dbReference>
<feature type="signal peptide" evidence="6">
    <location>
        <begin position="1"/>
        <end position="26"/>
    </location>
</feature>
<name>A0A9N7NX32_STRHE</name>
<evidence type="ECO:0000256" key="4">
    <source>
        <dbReference type="ARBA" id="ARBA00022525"/>
    </source>
</evidence>
<evidence type="ECO:0000256" key="1">
    <source>
        <dbReference type="ARBA" id="ARBA00004613"/>
    </source>
</evidence>
<keyword evidence="3 6" id="KW-0713">Self-incompatibility</keyword>
<keyword evidence="8" id="KW-1185">Reference proteome</keyword>
<evidence type="ECO:0000256" key="5">
    <source>
        <dbReference type="ARBA" id="ARBA00022729"/>
    </source>
</evidence>
<evidence type="ECO:0000313" key="7">
    <source>
        <dbReference type="EMBL" id="CAA0839959.1"/>
    </source>
</evidence>
<comment type="caution">
    <text evidence="7">The sequence shown here is derived from an EMBL/GenBank/DDBJ whole genome shotgun (WGS) entry which is preliminary data.</text>
</comment>
<keyword evidence="4 6" id="KW-0964">Secreted</keyword>
<dbReference type="PANTHER" id="PTHR31232:SF18">
    <property type="entry name" value="S-PROTEIN HOMOLOG"/>
    <property type="match status" value="1"/>
</dbReference>
<reference evidence="7" key="1">
    <citation type="submission" date="2019-12" db="EMBL/GenBank/DDBJ databases">
        <authorList>
            <person name="Scholes J."/>
        </authorList>
    </citation>
    <scope>NUCLEOTIDE SEQUENCE</scope>
</reference>
<evidence type="ECO:0000256" key="3">
    <source>
        <dbReference type="ARBA" id="ARBA00022471"/>
    </source>
</evidence>
<dbReference type="AlphaFoldDB" id="A0A9N7NX32"/>
<keyword evidence="5 6" id="KW-0732">Signal</keyword>
<dbReference type="GO" id="GO:0005576">
    <property type="term" value="C:extracellular region"/>
    <property type="evidence" value="ECO:0007669"/>
    <property type="project" value="UniProtKB-SubCell"/>
</dbReference>
<gene>
    <name evidence="7" type="ORF">SHERM_06421</name>
</gene>
<dbReference type="Proteomes" id="UP001153555">
    <property type="component" value="Unassembled WGS sequence"/>
</dbReference>
<evidence type="ECO:0000256" key="6">
    <source>
        <dbReference type="RuleBase" id="RU367044"/>
    </source>
</evidence>
<dbReference type="Pfam" id="PF05938">
    <property type="entry name" value="Self-incomp_S1"/>
    <property type="match status" value="1"/>
</dbReference>
<evidence type="ECO:0000256" key="2">
    <source>
        <dbReference type="ARBA" id="ARBA00005581"/>
    </source>
</evidence>
<evidence type="ECO:0000313" key="8">
    <source>
        <dbReference type="Proteomes" id="UP001153555"/>
    </source>
</evidence>
<proteinExistence type="inferred from homology"/>
<feature type="chain" id="PRO_5040541132" description="S-protein homolog" evidence="6">
    <location>
        <begin position="27"/>
        <end position="160"/>
    </location>
</feature>
<dbReference type="PANTHER" id="PTHR31232">
    <property type="match status" value="1"/>
</dbReference>